<accession>A0A422NZR5</accession>
<feature type="coiled-coil region" evidence="1">
    <location>
        <begin position="512"/>
        <end position="539"/>
    </location>
</feature>
<keyword evidence="1" id="KW-0175">Coiled coil</keyword>
<feature type="coiled-coil region" evidence="1">
    <location>
        <begin position="1380"/>
        <end position="1421"/>
    </location>
</feature>
<keyword evidence="4" id="KW-1185">Reference proteome</keyword>
<feature type="compositionally biased region" description="Basic and acidic residues" evidence="2">
    <location>
        <begin position="2016"/>
        <end position="2025"/>
    </location>
</feature>
<dbReference type="GeneID" id="40320320"/>
<feature type="compositionally biased region" description="Low complexity" evidence="2">
    <location>
        <begin position="1137"/>
        <end position="1156"/>
    </location>
</feature>
<comment type="caution">
    <text evidence="3">The sequence shown here is derived from an EMBL/GenBank/DDBJ whole genome shotgun (WGS) entry which is preliminary data.</text>
</comment>
<feature type="coiled-coil region" evidence="1">
    <location>
        <begin position="1727"/>
        <end position="1876"/>
    </location>
</feature>
<feature type="compositionally biased region" description="Low complexity" evidence="2">
    <location>
        <begin position="1112"/>
        <end position="1122"/>
    </location>
</feature>
<sequence>MSREPLEVGQHPSEDYVDVDWAALVALPFDEWEHAQHTPALTACVQKLCKMKWSLDDEHFSQPHYTTAIMRLLRLISVHFQLNLERLQREKEDLETSASAARNAEDAVRAHVELLRSENNELRALMEKKGFNEGEAKEAVSSLHQDSGTEKRHSREKLAKSARELDSLRQENNELCHVIKRLNAEKRHIVSEDKKFRLEYEHLVAKHKRLIENAKKTDEMLRELQRSEEVRGRDEEGELHRLRHRVRTLQQENYNLLQSRDRAEELCERREAEALRDMTELQQLHQDIVEEEKQHSQELAMELEKVQKESQKRMEESVQGLQQSLKKLEEENSTLRKRLERRFVAGHRSERDTTEDSATVVQNLLSGSTSVLSVLPNVSPYSKLEPGNRTRQKLFADRQQLQQENDRLAAELQQMEIRAEARDAEVIKIQHLLSEYERGNEGLRRLRGELADANRSIELFQDENAQLRERLNAMEDSLTFSAALQELCIRIGVTQEEIDRLRPKNTPLFSEVETLREEVATLKDEVEWLEKERRHWMDKVRLQPLLDTKLRLELGLSPEQLKQLDHMVDQMRSGRLVVEEDGDDNYKEKYFHELQLRRKEMEHFNDFVRHRIEEALREALGKTDLNSAPDAASALHTLRERFDFIAARPLMDSAQEPPLDAAQLRMQLRSAAQLLEQSELTIKDNAACQAVLREQLAAVTAERDMLIDERDRYRTAVFEALGVTPSAVPTVERREANAETLATPSEAAPVSGVASEAPPSPVLPEMQKNNVHAARAVPLGAISRTFEEQLRVKDGLIASLKAAIEAARKEAAEHQAAEVKATERLSEVSAAREDLRNQVAAIQQMNEELSGKLEEKTRLLEDLQQTVQHLESDNTRQLLQKIVLLRQREGKLLERLRRVRETQEEAVRSEQTLREYVNTTFKSLKEALEDTSTGFVLPRSSGGVCVENDLLDDVRQRLDGALRGKLFKEDSAYLLQLRQVYRSVEHAEEENALRVDEKRRRKQVEEMEQEISELRTELEGLRKVREAAPGTQGGDASQAARWETEATTWRQKCSLYMKRCEDREREVSTLEAEIAETREELALLQEHLHNSGGGSRGDAMACVTRSVGALPQERQQQQQQPTQEEHVEGPSPPPPSSSSSSSSPPQKQQLQLQQQPEMKQVVHGITADGKLRQLERDVARLKSINLGLLHHSLDLQGECKRLEIQLESTKQELSLVRDAGDSRKVSDFVSAAIQQHAALRRQSELALLRAKRSRMQLSATEANLRVAVNEATAYRLSAFRLYRTYVSQMVAVLDYVRGRQRDTKGAMSPHRVAMMHQRFINAMTDLERSQSQQQEMAARLAESGGMVTLLQQQLDLLNTKDAEEREDALHAKLLSSLAAVREKDMQLVELQEDYQYAQQKLKRAESHIRQLNEELTRLELRATGGVSLNEDILQRLLQLKETVFAKVESPALVVQSGGLQDVADRGTDAAIREYKTALDKQAELARECSSLKKRLDGETAEAQRARAEAESLKEELNRLQERLQYTQRQLEEERQKAEERERRIIRSHEAQAEVTRRAAEHNSHCLQDMLQNKEACIKQLQDQLQVERRKYLEYQLEESSRMERLHDHLFRENNAMMERFREAIDGVTDNSAYDPAAQGASVSDASPDGLAAQLALLTKETLRLKAELKDARMTNVMLEAQLNDQVAKAQNQLLQQESTHGGKQVAQRELPGEASVVGVIADQNAIIESLRQREFTLTSELQRYRNERDLMERQLHEARQLVVEQGGALKSVTAVGVTDPSVEQELRVQLAFVESQLSETRAQLEEERQSARRLQADTSQWRSHLDALREEVVQQQADVERARHLVAMNEGLNADVRRMEEQNEKLILATKMLKEKLIEQAQRHGDDSRRQQHEIALAQRMGSIQLESTEQLRAVNERLHTIQRELEGKVLREEEALRKHEEAQRVAYDLHRQLQEREREILRLKRELAARPASSSTGVRGGGAEGTQELQTAQEGRRVLPGKAVGSRTSPQLEGAGKRDDDKPQSRPAQRSPSAPTRGLLVDVDANVLARPQIAAMLRREIDKAQRDNMHDISSLRADVRRLESDLEEARQQLRGERDTSRSLRVMVQNARRELEEKELAMARESVGQQRRAKERQEVESKSGTGSSKPPATDSAVVVAPMPATAAASEQGELRRQREENEQLRRQVERLKKRVVAFDSVVAEAEVYKKELADLRSQQLESVDAAHMASPLDVRSYKRNVLQLEGVIDSLRRELSVNKETQLRNLQRRADELAAENQRLTAELGSRHQLMPTPQLPTTSSGAENLGDRAALERELLEKNGIILDLRFEREALQLKAGRLERHIEDILRVDSTNTKRTGTFQQRSRVEALESVVENLKLVVERLQKENKVLKTKTVSLSKHMDLVRELRELRLSEQKLREHAEMLTKRLLGSAPSGSAMSRQHVTLQRRLQTAQATMEQYEAEVLELKQRLDERQGVVEAEEVMPSGQKEPESTPAWEDRRMVQPVQAWSSDLPPPLPNPPVTFTAGLPSGHHTYPRA</sequence>
<feature type="region of interest" description="Disordered" evidence="2">
    <location>
        <begin position="734"/>
        <end position="759"/>
    </location>
</feature>
<feature type="region of interest" description="Disordered" evidence="2">
    <location>
        <begin position="133"/>
        <end position="159"/>
    </location>
</feature>
<reference evidence="3 4" key="1">
    <citation type="journal article" date="2018" name="BMC Genomics">
        <title>Genomic comparison of Trypanosoma conorhini and Trypanosoma rangeli to Trypanosoma cruzi strains of high and low virulence.</title>
        <authorList>
            <person name="Bradwell K.R."/>
            <person name="Koparde V.N."/>
            <person name="Matveyev A.V."/>
            <person name="Serrano M.G."/>
            <person name="Alves J.M."/>
            <person name="Parikh H."/>
            <person name="Huang B."/>
            <person name="Lee V."/>
            <person name="Espinosa-Alvarez O."/>
            <person name="Ortiz P.A."/>
            <person name="Costa-Martins A.G."/>
            <person name="Teixeira M.M."/>
            <person name="Buck G.A."/>
        </authorList>
    </citation>
    <scope>NUCLEOTIDE SEQUENCE [LARGE SCALE GENOMIC DNA]</scope>
    <source>
        <strain evidence="3 4">025E</strain>
    </source>
</reference>
<evidence type="ECO:0000256" key="1">
    <source>
        <dbReference type="SAM" id="Coils"/>
    </source>
</evidence>
<feature type="compositionally biased region" description="Basic and acidic residues" evidence="2">
    <location>
        <begin position="147"/>
        <end position="159"/>
    </location>
</feature>
<evidence type="ECO:0000313" key="4">
    <source>
        <dbReference type="Proteomes" id="UP000284403"/>
    </source>
</evidence>
<feature type="coiled-coil region" evidence="1">
    <location>
        <begin position="1923"/>
        <end position="1967"/>
    </location>
</feature>
<feature type="region of interest" description="Disordered" evidence="2">
    <location>
        <begin position="1110"/>
        <end position="1159"/>
    </location>
</feature>
<feature type="coiled-coil region" evidence="1">
    <location>
        <begin position="797"/>
        <end position="919"/>
    </location>
</feature>
<gene>
    <name evidence="3" type="ORF">Tco025E_06709</name>
</gene>
<dbReference type="PANTHER" id="PTHR45615">
    <property type="entry name" value="MYOSIN HEAVY CHAIN, NON-MUSCLE"/>
    <property type="match status" value="1"/>
</dbReference>
<organism evidence="3 4">
    <name type="scientific">Trypanosoma conorhini</name>
    <dbReference type="NCBI Taxonomy" id="83891"/>
    <lineage>
        <taxon>Eukaryota</taxon>
        <taxon>Discoba</taxon>
        <taxon>Euglenozoa</taxon>
        <taxon>Kinetoplastea</taxon>
        <taxon>Metakinetoplastina</taxon>
        <taxon>Trypanosomatida</taxon>
        <taxon>Trypanosomatidae</taxon>
        <taxon>Trypanosoma</taxon>
    </lineage>
</organism>
<name>A0A422NZR5_9TRYP</name>
<dbReference type="PANTHER" id="PTHR45615:SF80">
    <property type="entry name" value="GRIP DOMAIN-CONTAINING PROTEIN"/>
    <property type="match status" value="1"/>
</dbReference>
<feature type="coiled-coil region" evidence="1">
    <location>
        <begin position="2167"/>
        <end position="2283"/>
    </location>
</feature>
<feature type="coiled-coil region" evidence="1">
    <location>
        <begin position="2073"/>
        <end position="2121"/>
    </location>
</feature>
<feature type="coiled-coil region" evidence="1">
    <location>
        <begin position="1060"/>
        <end position="1087"/>
    </location>
</feature>
<dbReference type="RefSeq" id="XP_029226304.1">
    <property type="nucleotide sequence ID" value="XM_029373581.1"/>
</dbReference>
<feature type="coiled-coil region" evidence="1">
    <location>
        <begin position="2367"/>
        <end position="2477"/>
    </location>
</feature>
<feature type="coiled-coil region" evidence="1">
    <location>
        <begin position="1481"/>
        <end position="1597"/>
    </location>
</feature>
<feature type="compositionally biased region" description="Basic and acidic residues" evidence="2">
    <location>
        <begin position="2489"/>
        <end position="2499"/>
    </location>
</feature>
<feature type="region of interest" description="Disordered" evidence="2">
    <location>
        <begin position="2123"/>
        <end position="2155"/>
    </location>
</feature>
<feature type="region of interest" description="Disordered" evidence="2">
    <location>
        <begin position="2509"/>
        <end position="2538"/>
    </location>
</feature>
<feature type="coiled-coil region" evidence="1">
    <location>
        <begin position="1192"/>
        <end position="1219"/>
    </location>
</feature>
<feature type="coiled-coil region" evidence="1">
    <location>
        <begin position="77"/>
        <end position="121"/>
    </location>
</feature>
<feature type="coiled-coil region" evidence="1">
    <location>
        <begin position="391"/>
        <end position="477"/>
    </location>
</feature>
<dbReference type="InterPro" id="IPR009929">
    <property type="entry name" value="T3SS_YscO"/>
</dbReference>
<feature type="coiled-coil region" evidence="1">
    <location>
        <begin position="997"/>
        <end position="1024"/>
    </location>
</feature>
<dbReference type="OrthoDB" id="272117at2759"/>
<dbReference type="EMBL" id="MKKU01000471">
    <property type="protein sequence ID" value="RNF10931.1"/>
    <property type="molecule type" value="Genomic_DNA"/>
</dbReference>
<feature type="region of interest" description="Disordered" evidence="2">
    <location>
        <begin position="1969"/>
        <end position="2040"/>
    </location>
</feature>
<dbReference type="Pfam" id="PF07321">
    <property type="entry name" value="YscO"/>
    <property type="match status" value="1"/>
</dbReference>
<protein>
    <submittedName>
        <fullName evidence="3">Kinesin K39</fullName>
    </submittedName>
</protein>
<proteinExistence type="predicted"/>
<evidence type="ECO:0000313" key="3">
    <source>
        <dbReference type="EMBL" id="RNF10931.1"/>
    </source>
</evidence>
<dbReference type="Proteomes" id="UP000284403">
    <property type="component" value="Unassembled WGS sequence"/>
</dbReference>
<evidence type="ECO:0000256" key="2">
    <source>
        <dbReference type="SAM" id="MobiDB-lite"/>
    </source>
</evidence>
<feature type="region of interest" description="Disordered" evidence="2">
    <location>
        <begin position="2480"/>
        <end position="2499"/>
    </location>
</feature>